<name>A0A1H0T3K6_9ACTN</name>
<dbReference type="PANTHER" id="PTHR12918">
    <property type="entry name" value="CYSTEINE DIOXYGENASE"/>
    <property type="match status" value="1"/>
</dbReference>
<keyword evidence="4" id="KW-0560">Oxidoreductase</keyword>
<dbReference type="STRING" id="405564.SAMN04487905_104312"/>
<keyword evidence="5 6" id="KW-0408">Iron</keyword>
<evidence type="ECO:0000256" key="6">
    <source>
        <dbReference type="PIRSR" id="PIRSR610300-51"/>
    </source>
</evidence>
<dbReference type="PANTHER" id="PTHR12918:SF1">
    <property type="entry name" value="CYSTEINE DIOXYGENASE TYPE 1"/>
    <property type="match status" value="1"/>
</dbReference>
<reference evidence="8" key="1">
    <citation type="submission" date="2016-10" db="EMBL/GenBank/DDBJ databases">
        <authorList>
            <person name="Varghese N."/>
            <person name="Submissions S."/>
        </authorList>
    </citation>
    <scope>NUCLEOTIDE SEQUENCE [LARGE SCALE GENOMIC DNA]</scope>
    <source>
        <strain evidence="8">DSM 46732</strain>
    </source>
</reference>
<evidence type="ECO:0000256" key="2">
    <source>
        <dbReference type="ARBA" id="ARBA00022723"/>
    </source>
</evidence>
<evidence type="ECO:0000313" key="8">
    <source>
        <dbReference type="Proteomes" id="UP000199497"/>
    </source>
</evidence>
<accession>A0A1H0T3K6</accession>
<dbReference type="OrthoDB" id="4217976at2"/>
<proteinExistence type="inferred from homology"/>
<gene>
    <name evidence="7" type="ORF">SAMN04487905_104312</name>
</gene>
<comment type="similarity">
    <text evidence="1">Belongs to the cysteine dioxygenase family.</text>
</comment>
<evidence type="ECO:0000256" key="4">
    <source>
        <dbReference type="ARBA" id="ARBA00023002"/>
    </source>
</evidence>
<dbReference type="InterPro" id="IPR010300">
    <property type="entry name" value="CDO_1"/>
</dbReference>
<evidence type="ECO:0000256" key="3">
    <source>
        <dbReference type="ARBA" id="ARBA00022964"/>
    </source>
</evidence>
<dbReference type="Pfam" id="PF05995">
    <property type="entry name" value="CDO_I"/>
    <property type="match status" value="1"/>
</dbReference>
<evidence type="ECO:0000256" key="5">
    <source>
        <dbReference type="ARBA" id="ARBA00023004"/>
    </source>
</evidence>
<feature type="binding site" evidence="6">
    <location>
        <position position="74"/>
    </location>
    <ligand>
        <name>Fe cation</name>
        <dbReference type="ChEBI" id="CHEBI:24875"/>
        <note>catalytic</note>
    </ligand>
</feature>
<sequence length="148" mass="16641">MFAVPPNTVLDASGRTRAHPALIARDVANDRRHWAHLVRYDREQRWSRLLRRTADHEVWILSWLPEQHTELHDHGGADGAFIVVSGVLTERAVRSDSGHHRAEVLHTLVAGQSRVFGPHYAHQVNNEGPDPAISIHVYRPARAVNPTG</sequence>
<dbReference type="SUPFAM" id="SSF51182">
    <property type="entry name" value="RmlC-like cupins"/>
    <property type="match status" value="1"/>
</dbReference>
<dbReference type="CDD" id="cd10548">
    <property type="entry name" value="cupin_CDO"/>
    <property type="match status" value="1"/>
</dbReference>
<feature type="binding site" evidence="6">
    <location>
        <position position="72"/>
    </location>
    <ligand>
        <name>Fe cation</name>
        <dbReference type="ChEBI" id="CHEBI:24875"/>
        <note>catalytic</note>
    </ligand>
</feature>
<dbReference type="Proteomes" id="UP000199497">
    <property type="component" value="Unassembled WGS sequence"/>
</dbReference>
<evidence type="ECO:0000256" key="1">
    <source>
        <dbReference type="ARBA" id="ARBA00006622"/>
    </source>
</evidence>
<protein>
    <submittedName>
        <fullName evidence="7">Cysteine dioxygenase type I</fullName>
    </submittedName>
</protein>
<keyword evidence="8" id="KW-1185">Reference proteome</keyword>
<dbReference type="Gene3D" id="2.60.120.10">
    <property type="entry name" value="Jelly Rolls"/>
    <property type="match status" value="1"/>
</dbReference>
<organism evidence="7 8">
    <name type="scientific">Actinopolyspora xinjiangensis</name>
    <dbReference type="NCBI Taxonomy" id="405564"/>
    <lineage>
        <taxon>Bacteria</taxon>
        <taxon>Bacillati</taxon>
        <taxon>Actinomycetota</taxon>
        <taxon>Actinomycetes</taxon>
        <taxon>Actinopolysporales</taxon>
        <taxon>Actinopolysporaceae</taxon>
        <taxon>Actinopolyspora</taxon>
    </lineage>
</organism>
<keyword evidence="2 6" id="KW-0479">Metal-binding</keyword>
<dbReference type="RefSeq" id="WP_092600378.1">
    <property type="nucleotide sequence ID" value="NZ_FNJR01000004.1"/>
</dbReference>
<dbReference type="EMBL" id="FNJR01000004">
    <property type="protein sequence ID" value="SDP48371.1"/>
    <property type="molecule type" value="Genomic_DNA"/>
</dbReference>
<dbReference type="GO" id="GO:0016702">
    <property type="term" value="F:oxidoreductase activity, acting on single donors with incorporation of molecular oxygen, incorporation of two atoms of oxygen"/>
    <property type="evidence" value="ECO:0007669"/>
    <property type="project" value="InterPro"/>
</dbReference>
<dbReference type="GO" id="GO:0008198">
    <property type="term" value="F:ferrous iron binding"/>
    <property type="evidence" value="ECO:0007669"/>
    <property type="project" value="TreeGrafter"/>
</dbReference>
<dbReference type="AlphaFoldDB" id="A0A1H0T3K6"/>
<keyword evidence="3 7" id="KW-0223">Dioxygenase</keyword>
<feature type="binding site" evidence="6">
    <location>
        <position position="122"/>
    </location>
    <ligand>
        <name>Fe cation</name>
        <dbReference type="ChEBI" id="CHEBI:24875"/>
        <note>catalytic</note>
    </ligand>
</feature>
<evidence type="ECO:0000313" key="7">
    <source>
        <dbReference type="EMBL" id="SDP48371.1"/>
    </source>
</evidence>
<dbReference type="InterPro" id="IPR014710">
    <property type="entry name" value="RmlC-like_jellyroll"/>
</dbReference>
<dbReference type="InterPro" id="IPR011051">
    <property type="entry name" value="RmlC_Cupin_sf"/>
</dbReference>